<organism evidence="17">
    <name type="scientific">Cicer arietinum</name>
    <name type="common">Chickpea</name>
    <name type="synonym">Garbanzo</name>
    <dbReference type="NCBI Taxonomy" id="3827"/>
    <lineage>
        <taxon>Eukaryota</taxon>
        <taxon>Viridiplantae</taxon>
        <taxon>Streptophyta</taxon>
        <taxon>Embryophyta</taxon>
        <taxon>Tracheophyta</taxon>
        <taxon>Spermatophyta</taxon>
        <taxon>Magnoliopsida</taxon>
        <taxon>eudicotyledons</taxon>
        <taxon>Gunneridae</taxon>
        <taxon>Pentapetalae</taxon>
        <taxon>rosids</taxon>
        <taxon>fabids</taxon>
        <taxon>Fabales</taxon>
        <taxon>Fabaceae</taxon>
        <taxon>Papilionoideae</taxon>
        <taxon>50 kb inversion clade</taxon>
        <taxon>NPAAA clade</taxon>
        <taxon>Hologalegina</taxon>
        <taxon>IRL clade</taxon>
        <taxon>Cicereae</taxon>
        <taxon>Cicer</taxon>
    </lineage>
</organism>
<evidence type="ECO:0000256" key="11">
    <source>
        <dbReference type="ARBA" id="ARBA00023315"/>
    </source>
</evidence>
<dbReference type="GO" id="GO:0042709">
    <property type="term" value="C:succinate-CoA ligase complex"/>
    <property type="evidence" value="ECO:0007669"/>
    <property type="project" value="TreeGrafter"/>
</dbReference>
<dbReference type="FunFam" id="3.30.470.110:FF:000002">
    <property type="entry name" value="ATP-citrate synthase alpha chain protein"/>
    <property type="match status" value="1"/>
</dbReference>
<sequence length="423" mass="46820">MARKKIREYDSKRLLKEHFKRISGQDLPIKSAQVIESTDVNELVKKEPWLSSSKLVVKPDMLFGKRGKSGLVALNLNLAEVATFVKERLGKEVEMSGCKGPITTFIVEPFIPHNEEFYLNIVSERLGNSISFSECGGIDIEENWDKVKTVFIPTGESFTSESISPLIATLPMEIKGEIEDFLKVIFNIFQDLDFTFLEMNPFTLVNGKPYPLDMRGELDDTAAFKNFKKWGNIEFPMPFGRVMSPTESFIHGLDEKTSASLKFTVLNPVGRIWTMVAGGGASVIYADTVGDLGYAPELGNYAEYSGAPKEDEVLQYARVVIDCATANPDGQKRALVIGGGIANFTDVAATFSGIIRALKEKEQKLKEANMHIYVRRGGPNYQRGLAKMRALGEEIGIPIEVYGPEATMTGICKQAIQCITVSS</sequence>
<evidence type="ECO:0000256" key="9">
    <source>
        <dbReference type="ARBA" id="ARBA00022840"/>
    </source>
</evidence>
<evidence type="ECO:0000256" key="3">
    <source>
        <dbReference type="ARBA" id="ARBA00011412"/>
    </source>
</evidence>
<evidence type="ECO:0000256" key="1">
    <source>
        <dbReference type="ARBA" id="ARBA00004514"/>
    </source>
</evidence>
<dbReference type="GO" id="GO:0005829">
    <property type="term" value="C:cytosol"/>
    <property type="evidence" value="ECO:0007669"/>
    <property type="project" value="UniProtKB-SubCell"/>
</dbReference>
<evidence type="ECO:0000256" key="8">
    <source>
        <dbReference type="ARBA" id="ARBA00022741"/>
    </source>
</evidence>
<comment type="function">
    <text evidence="13">ATP citrate-lyase is the primary enzyme responsible for the synthesis of cytosolic acetyl-CoA, used for the elongation of fatty acids and biosynthesis of isoprenoids, flavonoids and malonated derivatives. May supply substrate to the cytosolic acetyl-CoA carboxylase, which generates the malonyl-CoA used for the synthesis of a multitude of compounds, including very long chain fatty acids and flavonoids. Required for normal growth and development and elongation of C18 fatty acids to C20 to C24 fatty acids in seeds. In contrast to all known animal ACL enzymes having a homomeric structure, plant ACLs are composed of alpha and beta chains.</text>
</comment>
<evidence type="ECO:0000313" key="18">
    <source>
        <dbReference type="RefSeq" id="XP_004488607.1"/>
    </source>
</evidence>
<dbReference type="InterPro" id="IPR056749">
    <property type="entry name" value="Citrate_synth_N"/>
</dbReference>
<dbReference type="RefSeq" id="XP_004488606.1">
    <property type="nucleotide sequence ID" value="XM_004488549.3"/>
</dbReference>
<reference evidence="16" key="1">
    <citation type="journal article" date="2013" name="Nat. Biotechnol.">
        <title>Draft genome sequence of chickpea (Cicer arietinum) provides a resource for trait improvement.</title>
        <authorList>
            <person name="Varshney R.K."/>
            <person name="Song C."/>
            <person name="Saxena R.K."/>
            <person name="Azam S."/>
            <person name="Yu S."/>
            <person name="Sharpe A.G."/>
            <person name="Cannon S."/>
            <person name="Baek J."/>
            <person name="Rosen B.D."/>
            <person name="Tar'an B."/>
            <person name="Millan T."/>
            <person name="Zhang X."/>
            <person name="Ramsay L.D."/>
            <person name="Iwata A."/>
            <person name="Wang Y."/>
            <person name="Nelson W."/>
            <person name="Farmer A.D."/>
            <person name="Gaur P.M."/>
            <person name="Soderlund C."/>
            <person name="Penmetsa R.V."/>
            <person name="Xu C."/>
            <person name="Bharti A.K."/>
            <person name="He W."/>
            <person name="Winter P."/>
            <person name="Zhao S."/>
            <person name="Hane J.K."/>
            <person name="Carrasquilla-Garcia N."/>
            <person name="Condie J.A."/>
            <person name="Upadhyaya H.D."/>
            <person name="Luo M.C."/>
            <person name="Thudi M."/>
            <person name="Gowda C.L."/>
            <person name="Singh N.P."/>
            <person name="Lichtenzveig J."/>
            <person name="Gali K.K."/>
            <person name="Rubio J."/>
            <person name="Nadarajan N."/>
            <person name="Dolezel J."/>
            <person name="Bansal K.C."/>
            <person name="Xu X."/>
            <person name="Edwards D."/>
            <person name="Zhang G."/>
            <person name="Kahl G."/>
            <person name="Gil J."/>
            <person name="Singh K.B."/>
            <person name="Datta S.K."/>
            <person name="Jackson S.A."/>
            <person name="Wang J."/>
            <person name="Cook D.R."/>
        </authorList>
    </citation>
    <scope>NUCLEOTIDE SEQUENCE [LARGE SCALE GENOMIC DNA]</scope>
    <source>
        <strain evidence="16">cv. CDC Frontier</strain>
    </source>
</reference>
<evidence type="ECO:0000256" key="7">
    <source>
        <dbReference type="ARBA" id="ARBA00022679"/>
    </source>
</evidence>
<dbReference type="Pfam" id="PF24948">
    <property type="entry name" value="Citrate_synth_N"/>
    <property type="match status" value="1"/>
</dbReference>
<dbReference type="GO" id="GO:0006104">
    <property type="term" value="P:succinyl-CoA metabolic process"/>
    <property type="evidence" value="ECO:0007669"/>
    <property type="project" value="TreeGrafter"/>
</dbReference>
<evidence type="ECO:0000256" key="13">
    <source>
        <dbReference type="ARBA" id="ARBA00053605"/>
    </source>
</evidence>
<evidence type="ECO:0000256" key="2">
    <source>
        <dbReference type="ARBA" id="ARBA00009182"/>
    </source>
</evidence>
<dbReference type="Gene3D" id="3.40.50.261">
    <property type="entry name" value="Succinyl-CoA synthetase domains"/>
    <property type="match status" value="1"/>
</dbReference>
<dbReference type="GO" id="GO:0004775">
    <property type="term" value="F:succinate-CoA ligase (ADP-forming) activity"/>
    <property type="evidence" value="ECO:0007669"/>
    <property type="project" value="TreeGrafter"/>
</dbReference>
<evidence type="ECO:0000259" key="15">
    <source>
        <dbReference type="Pfam" id="PF24948"/>
    </source>
</evidence>
<dbReference type="eggNOG" id="KOG1254">
    <property type="taxonomic scope" value="Eukaryota"/>
</dbReference>
<evidence type="ECO:0000256" key="5">
    <source>
        <dbReference type="ARBA" id="ARBA00022490"/>
    </source>
</evidence>
<dbReference type="GO" id="GO:0006099">
    <property type="term" value="P:tricarboxylic acid cycle"/>
    <property type="evidence" value="ECO:0007669"/>
    <property type="project" value="TreeGrafter"/>
</dbReference>
<keyword evidence="11" id="KW-0012">Acyltransferase</keyword>
<dbReference type="GeneID" id="101501008"/>
<accession>A0A1S2XID4</accession>
<dbReference type="Gene3D" id="3.30.470.110">
    <property type="match status" value="1"/>
</dbReference>
<protein>
    <recommendedName>
        <fullName evidence="4">ATP citrate synthase</fullName>
        <ecNumber evidence="4">2.3.3.8</ecNumber>
    </recommendedName>
</protein>
<comment type="subcellular location">
    <subcellularLocation>
        <location evidence="1">Cytoplasm</location>
        <location evidence="1">Cytosol</location>
    </subcellularLocation>
</comment>
<dbReference type="InterPro" id="IPR016102">
    <property type="entry name" value="Succinyl-CoA_synth-like"/>
</dbReference>
<dbReference type="Pfam" id="PF16114">
    <property type="entry name" value="Citrate_bind"/>
    <property type="match status" value="1"/>
</dbReference>
<dbReference type="Proteomes" id="UP000087171">
    <property type="component" value="Chromosome Ca1"/>
</dbReference>
<dbReference type="KEGG" id="cam:101501008"/>
<evidence type="ECO:0000256" key="10">
    <source>
        <dbReference type="ARBA" id="ARBA00023098"/>
    </source>
</evidence>
<evidence type="ECO:0000313" key="17">
    <source>
        <dbReference type="RefSeq" id="XP_004488606.1"/>
    </source>
</evidence>
<dbReference type="AlphaFoldDB" id="A0A1S2XID4"/>
<keyword evidence="5" id="KW-0963">Cytoplasm</keyword>
<keyword evidence="7" id="KW-0808">Transferase</keyword>
<dbReference type="PANTHER" id="PTHR11815:SF10">
    <property type="entry name" value="SUCCINATE--COA LIGASE [GDP-FORMING] SUBUNIT BETA, MITOCHONDRIAL"/>
    <property type="match status" value="1"/>
</dbReference>
<keyword evidence="10" id="KW-0443">Lipid metabolism</keyword>
<dbReference type="GO" id="GO:0005524">
    <property type="term" value="F:ATP binding"/>
    <property type="evidence" value="ECO:0007669"/>
    <property type="project" value="UniProtKB-KW"/>
</dbReference>
<comment type="similarity">
    <text evidence="2">Belongs to the succinate/malate CoA ligase beta subunit family.</text>
</comment>
<dbReference type="RefSeq" id="XP_004488607.1">
    <property type="nucleotide sequence ID" value="XM_004488550.3"/>
</dbReference>
<dbReference type="EC" id="2.3.3.8" evidence="4"/>
<keyword evidence="16" id="KW-1185">Reference proteome</keyword>
<feature type="domain" description="ATP-citrate synthase ATP-grasp" evidence="15">
    <location>
        <begin position="2"/>
        <end position="230"/>
    </location>
</feature>
<reference evidence="17 18" key="2">
    <citation type="submission" date="2023-09" db="UniProtKB">
        <authorList>
            <consortium name="RefSeq"/>
        </authorList>
    </citation>
    <scope>IDENTIFICATION</scope>
    <source>
        <tissue evidence="17 18">Etiolated seedlings</tissue>
    </source>
</reference>
<dbReference type="SUPFAM" id="SSF56059">
    <property type="entry name" value="Glutathione synthetase ATP-binding domain-like"/>
    <property type="match status" value="1"/>
</dbReference>
<dbReference type="GO" id="GO:0006629">
    <property type="term" value="P:lipid metabolic process"/>
    <property type="evidence" value="ECO:0007669"/>
    <property type="project" value="UniProtKB-KW"/>
</dbReference>
<evidence type="ECO:0000256" key="12">
    <source>
        <dbReference type="ARBA" id="ARBA00047593"/>
    </source>
</evidence>
<dbReference type="PANTHER" id="PTHR11815">
    <property type="entry name" value="SUCCINYL-COA SYNTHETASE BETA CHAIN"/>
    <property type="match status" value="1"/>
</dbReference>
<comment type="subunit">
    <text evidence="3">Heterooctamer of 4 alpha and 4 beta chains.</text>
</comment>
<dbReference type="SUPFAM" id="SSF52210">
    <property type="entry name" value="Succinyl-CoA synthetase domains"/>
    <property type="match status" value="1"/>
</dbReference>
<dbReference type="STRING" id="3827.A0A1S2XID4"/>
<proteinExistence type="inferred from homology"/>
<name>A0A1S2XID4_CICAR</name>
<feature type="domain" description="ATP-citrate synthase citrate-binding" evidence="14">
    <location>
        <begin position="241"/>
        <end position="417"/>
    </location>
</feature>
<dbReference type="GO" id="GO:0003878">
    <property type="term" value="F:ATP citrate synthase activity"/>
    <property type="evidence" value="ECO:0007669"/>
    <property type="project" value="UniProtKB-EC"/>
</dbReference>
<evidence type="ECO:0000256" key="6">
    <source>
        <dbReference type="ARBA" id="ARBA00022516"/>
    </source>
</evidence>
<dbReference type="GO" id="GO:0006085">
    <property type="term" value="P:acetyl-CoA biosynthetic process"/>
    <property type="evidence" value="ECO:0007669"/>
    <property type="project" value="UniProtKB-ARBA"/>
</dbReference>
<comment type="catalytic activity">
    <reaction evidence="12">
        <text>oxaloacetate + acetyl-CoA + ADP + phosphate = citrate + ATP + CoA</text>
        <dbReference type="Rhea" id="RHEA:21160"/>
        <dbReference type="ChEBI" id="CHEBI:16452"/>
        <dbReference type="ChEBI" id="CHEBI:16947"/>
        <dbReference type="ChEBI" id="CHEBI:30616"/>
        <dbReference type="ChEBI" id="CHEBI:43474"/>
        <dbReference type="ChEBI" id="CHEBI:57287"/>
        <dbReference type="ChEBI" id="CHEBI:57288"/>
        <dbReference type="ChEBI" id="CHEBI:456216"/>
        <dbReference type="EC" id="2.3.3.8"/>
    </reaction>
</comment>
<keyword evidence="6" id="KW-0444">Lipid biosynthesis</keyword>
<evidence type="ECO:0000313" key="16">
    <source>
        <dbReference type="Proteomes" id="UP000087171"/>
    </source>
</evidence>
<dbReference type="PaxDb" id="3827-XP_004488606.1"/>
<keyword evidence="8" id="KW-0547">Nucleotide-binding</keyword>
<keyword evidence="9" id="KW-0067">ATP-binding</keyword>
<evidence type="ECO:0000259" key="14">
    <source>
        <dbReference type="Pfam" id="PF16114"/>
    </source>
</evidence>
<dbReference type="OrthoDB" id="3261737at2759"/>
<gene>
    <name evidence="17 18" type="primary">LOC101501008</name>
</gene>
<dbReference type="InterPro" id="IPR032263">
    <property type="entry name" value="Citrate-bd"/>
</dbReference>
<evidence type="ECO:0000256" key="4">
    <source>
        <dbReference type="ARBA" id="ARBA00012639"/>
    </source>
</evidence>
<dbReference type="FunFam" id="3.40.50.261:FF:000008">
    <property type="entry name" value="ATP-citrate synthase alpha chain protein"/>
    <property type="match status" value="1"/>
</dbReference>